<dbReference type="AlphaFoldDB" id="A0A3D8RIK7"/>
<dbReference type="GO" id="GO:0006357">
    <property type="term" value="P:regulation of transcription by RNA polymerase II"/>
    <property type="evidence" value="ECO:0007669"/>
    <property type="project" value="TreeGrafter"/>
</dbReference>
<dbReference type="Pfam" id="PF08313">
    <property type="entry name" value="SCA7"/>
    <property type="match status" value="1"/>
</dbReference>
<feature type="compositionally biased region" description="Polar residues" evidence="1">
    <location>
        <begin position="37"/>
        <end position="58"/>
    </location>
</feature>
<dbReference type="Proteomes" id="UP000256328">
    <property type="component" value="Unassembled WGS sequence"/>
</dbReference>
<dbReference type="OrthoDB" id="21678at2759"/>
<dbReference type="GO" id="GO:1904802">
    <property type="term" value="P:RITS complex assembly"/>
    <property type="evidence" value="ECO:0007669"/>
    <property type="project" value="TreeGrafter"/>
</dbReference>
<feature type="domain" description="SCA7" evidence="2">
    <location>
        <begin position="112"/>
        <end position="176"/>
    </location>
</feature>
<evidence type="ECO:0000313" key="4">
    <source>
        <dbReference type="Proteomes" id="UP000256328"/>
    </source>
</evidence>
<reference evidence="3 4" key="1">
    <citation type="journal article" date="2018" name="IMA Fungus">
        <title>IMA Genome-F 9: Draft genome sequence of Annulohypoxylon stygium, Aspergillus mulundensis, Berkeleyomyces basicola (syn. Thielaviopsis basicola), Ceratocystis smalleyi, two Cercospora beticola strains, Coleophoma cylindrospora, Fusarium fracticaudum, Phialophora cf. hyalina, and Morchella septimelata.</title>
        <authorList>
            <person name="Wingfield B.D."/>
            <person name="Bills G.F."/>
            <person name="Dong Y."/>
            <person name="Huang W."/>
            <person name="Nel W.J."/>
            <person name="Swalarsk-Parry B.S."/>
            <person name="Vaghefi N."/>
            <person name="Wilken P.M."/>
            <person name="An Z."/>
            <person name="de Beer Z.W."/>
            <person name="De Vos L."/>
            <person name="Chen L."/>
            <person name="Duong T.A."/>
            <person name="Gao Y."/>
            <person name="Hammerbacher A."/>
            <person name="Kikkert J.R."/>
            <person name="Li Y."/>
            <person name="Li H."/>
            <person name="Li K."/>
            <person name="Li Q."/>
            <person name="Liu X."/>
            <person name="Ma X."/>
            <person name="Naidoo K."/>
            <person name="Pethybridge S.J."/>
            <person name="Sun J."/>
            <person name="Steenkamp E.T."/>
            <person name="van der Nest M.A."/>
            <person name="van Wyk S."/>
            <person name="Wingfield M.J."/>
            <person name="Xiong C."/>
            <person name="Yue Q."/>
            <person name="Zhang X."/>
        </authorList>
    </citation>
    <scope>NUCLEOTIDE SEQUENCE [LARGE SCALE GENOMIC DNA]</scope>
    <source>
        <strain evidence="3 4">BP5796</strain>
    </source>
</reference>
<evidence type="ECO:0000259" key="2">
    <source>
        <dbReference type="PROSITE" id="PS51505"/>
    </source>
</evidence>
<evidence type="ECO:0000256" key="1">
    <source>
        <dbReference type="SAM" id="MobiDB-lite"/>
    </source>
</evidence>
<dbReference type="EMBL" id="PDLN01000010">
    <property type="protein sequence ID" value="RDW73724.1"/>
    <property type="molecule type" value="Genomic_DNA"/>
</dbReference>
<dbReference type="InterPro" id="IPR037804">
    <property type="entry name" value="SGF73"/>
</dbReference>
<organism evidence="3 4">
    <name type="scientific">Coleophoma crateriformis</name>
    <dbReference type="NCBI Taxonomy" id="565419"/>
    <lineage>
        <taxon>Eukaryota</taxon>
        <taxon>Fungi</taxon>
        <taxon>Dikarya</taxon>
        <taxon>Ascomycota</taxon>
        <taxon>Pezizomycotina</taxon>
        <taxon>Leotiomycetes</taxon>
        <taxon>Helotiales</taxon>
        <taxon>Dermateaceae</taxon>
        <taxon>Coleophoma</taxon>
    </lineage>
</organism>
<feature type="compositionally biased region" description="Polar residues" evidence="1">
    <location>
        <begin position="1"/>
        <end position="28"/>
    </location>
</feature>
<gene>
    <name evidence="3" type="ORF">BP5796_07166</name>
</gene>
<accession>A0A3D8RIK7</accession>
<dbReference type="PROSITE" id="PS51505">
    <property type="entry name" value="SCA7"/>
    <property type="match status" value="1"/>
</dbReference>
<sequence>MSNSESHISDSLSNAGHVQAQRTSSVVVSQGGDRQQPLPQSAYESQFQVQLEQPNPASEKSFDVTVPSGPPRMDDSHMQLSLPEQENRKRIEVAEQEHGVPDQRFASSDANQAQLGNTINVETHCAVLKNGKPCSRSLDCKLHSMSSKRAVAGRSQPFDMLLASYKKQAAAVSDQA</sequence>
<name>A0A3D8RIK7_9HELO</name>
<dbReference type="Gene3D" id="6.10.140.670">
    <property type="match status" value="1"/>
</dbReference>
<protein>
    <recommendedName>
        <fullName evidence="2">SCA7 domain-containing protein</fullName>
    </recommendedName>
</protein>
<dbReference type="PANTHER" id="PTHR47805:SF1">
    <property type="entry name" value="SAGA-ASSOCIATED FACTOR 73"/>
    <property type="match status" value="1"/>
</dbReference>
<evidence type="ECO:0000313" key="3">
    <source>
        <dbReference type="EMBL" id="RDW73724.1"/>
    </source>
</evidence>
<proteinExistence type="predicted"/>
<dbReference type="GO" id="GO:0031048">
    <property type="term" value="P:regulatory ncRNA-mediated heterochromatin formation"/>
    <property type="evidence" value="ECO:0007669"/>
    <property type="project" value="TreeGrafter"/>
</dbReference>
<keyword evidence="4" id="KW-1185">Reference proteome</keyword>
<dbReference type="PANTHER" id="PTHR47805">
    <property type="entry name" value="SAGA-ASSOCIATED FACTOR 73"/>
    <property type="match status" value="1"/>
</dbReference>
<dbReference type="InterPro" id="IPR013243">
    <property type="entry name" value="SCA7_dom"/>
</dbReference>
<dbReference type="GO" id="GO:0000124">
    <property type="term" value="C:SAGA complex"/>
    <property type="evidence" value="ECO:0007669"/>
    <property type="project" value="InterPro"/>
</dbReference>
<feature type="region of interest" description="Disordered" evidence="1">
    <location>
        <begin position="1"/>
        <end position="78"/>
    </location>
</feature>
<comment type="caution">
    <text evidence="3">The sequence shown here is derived from an EMBL/GenBank/DDBJ whole genome shotgun (WGS) entry which is preliminary data.</text>
</comment>